<dbReference type="NCBIfam" id="TIGR00621">
    <property type="entry name" value="ssb"/>
    <property type="match status" value="1"/>
</dbReference>
<dbReference type="InterPro" id="IPR012340">
    <property type="entry name" value="NA-bd_OB-fold"/>
</dbReference>
<evidence type="ECO:0000256" key="4">
    <source>
        <dbReference type="SAM" id="MobiDB-lite"/>
    </source>
</evidence>
<protein>
    <recommendedName>
        <fullName evidence="2 3">Single-stranded DNA-binding protein</fullName>
        <shortName evidence="2">SSB</shortName>
    </recommendedName>
</protein>
<dbReference type="PANTHER" id="PTHR10302">
    <property type="entry name" value="SINGLE-STRANDED DNA-BINDING PROTEIN"/>
    <property type="match status" value="1"/>
</dbReference>
<dbReference type="STRING" id="1576369.SAMN05421753_112171"/>
<dbReference type="SUPFAM" id="SSF50249">
    <property type="entry name" value="Nucleic acid-binding proteins"/>
    <property type="match status" value="1"/>
</dbReference>
<evidence type="ECO:0000313" key="6">
    <source>
        <dbReference type="Proteomes" id="UP000199518"/>
    </source>
</evidence>
<reference evidence="6" key="1">
    <citation type="submission" date="2016-10" db="EMBL/GenBank/DDBJ databases">
        <authorList>
            <person name="Varghese N."/>
            <person name="Submissions S."/>
        </authorList>
    </citation>
    <scope>NUCLEOTIDE SEQUENCE [LARGE SCALE GENOMIC DNA]</scope>
    <source>
        <strain evidence="6">DSM 26348</strain>
    </source>
</reference>
<dbReference type="CDD" id="cd04496">
    <property type="entry name" value="SSB_OBF"/>
    <property type="match status" value="1"/>
</dbReference>
<keyword evidence="6" id="KW-1185">Reference proteome</keyword>
<proteinExistence type="inferred from homology"/>
<dbReference type="GO" id="GO:0009295">
    <property type="term" value="C:nucleoid"/>
    <property type="evidence" value="ECO:0007669"/>
    <property type="project" value="TreeGrafter"/>
</dbReference>
<dbReference type="Pfam" id="PF00436">
    <property type="entry name" value="SSB"/>
    <property type="match status" value="1"/>
</dbReference>
<dbReference type="InterPro" id="IPR011344">
    <property type="entry name" value="ssDNA-bd"/>
</dbReference>
<name>A0A1I3L870_9PLAN</name>
<feature type="compositionally biased region" description="Low complexity" evidence="4">
    <location>
        <begin position="128"/>
        <end position="138"/>
    </location>
</feature>
<dbReference type="Gene3D" id="2.40.50.140">
    <property type="entry name" value="Nucleic acid-binding proteins"/>
    <property type="match status" value="1"/>
</dbReference>
<keyword evidence="1 2" id="KW-0238">DNA-binding</keyword>
<comment type="subunit">
    <text evidence="2">Homotetramer.</text>
</comment>
<feature type="compositionally biased region" description="Gly residues" evidence="4">
    <location>
        <begin position="110"/>
        <end position="127"/>
    </location>
</feature>
<dbReference type="HAMAP" id="MF_00984">
    <property type="entry name" value="SSB"/>
    <property type="match status" value="1"/>
</dbReference>
<dbReference type="GO" id="GO:0006260">
    <property type="term" value="P:DNA replication"/>
    <property type="evidence" value="ECO:0007669"/>
    <property type="project" value="InterPro"/>
</dbReference>
<accession>A0A1I3L870</accession>
<dbReference type="Proteomes" id="UP000199518">
    <property type="component" value="Unassembled WGS sequence"/>
</dbReference>
<organism evidence="5 6">
    <name type="scientific">Planctomicrobium piriforme</name>
    <dbReference type="NCBI Taxonomy" id="1576369"/>
    <lineage>
        <taxon>Bacteria</taxon>
        <taxon>Pseudomonadati</taxon>
        <taxon>Planctomycetota</taxon>
        <taxon>Planctomycetia</taxon>
        <taxon>Planctomycetales</taxon>
        <taxon>Planctomycetaceae</taxon>
        <taxon>Planctomicrobium</taxon>
    </lineage>
</organism>
<dbReference type="EMBL" id="FOQD01000012">
    <property type="protein sequence ID" value="SFI80898.1"/>
    <property type="molecule type" value="Genomic_DNA"/>
</dbReference>
<dbReference type="OrthoDB" id="9809878at2"/>
<evidence type="ECO:0000256" key="3">
    <source>
        <dbReference type="RuleBase" id="RU000524"/>
    </source>
</evidence>
<dbReference type="PANTHER" id="PTHR10302:SF27">
    <property type="entry name" value="SINGLE-STRANDED DNA-BINDING PROTEIN"/>
    <property type="match status" value="1"/>
</dbReference>
<dbReference type="RefSeq" id="WP_092051964.1">
    <property type="nucleotide sequence ID" value="NZ_FOQD01000012.1"/>
</dbReference>
<feature type="region of interest" description="Disordered" evidence="4">
    <location>
        <begin position="107"/>
        <end position="165"/>
    </location>
</feature>
<gene>
    <name evidence="5" type="ORF">SAMN05421753_112171</name>
</gene>
<dbReference type="GO" id="GO:0003697">
    <property type="term" value="F:single-stranded DNA binding"/>
    <property type="evidence" value="ECO:0007669"/>
    <property type="project" value="UniProtKB-UniRule"/>
</dbReference>
<evidence type="ECO:0000313" key="5">
    <source>
        <dbReference type="EMBL" id="SFI80898.1"/>
    </source>
</evidence>
<sequence length="165" mass="17334">MASYNKVILVGNLTRDPEVKYTTGGTAVAELGLAVNRTWFDQKSNERKEETTFIDVTLWGRQAEVAGEYLTKGRSVLIEGRLQLDSWDDRETGKKRSKLKVIGEAMQMLGGRGEGGGGGGAPSGGAGRQAARSGGSASQDSAESFYDSPPRGGGSSGGGDEDVPF</sequence>
<evidence type="ECO:0000256" key="2">
    <source>
        <dbReference type="HAMAP-Rule" id="MF_00984"/>
    </source>
</evidence>
<dbReference type="InterPro" id="IPR000424">
    <property type="entry name" value="Primosome_PriB/ssb"/>
</dbReference>
<evidence type="ECO:0000256" key="1">
    <source>
        <dbReference type="ARBA" id="ARBA00023125"/>
    </source>
</evidence>
<dbReference type="AlphaFoldDB" id="A0A1I3L870"/>
<comment type="caution">
    <text evidence="2">Lacks conserved residue(s) required for the propagation of feature annotation.</text>
</comment>
<dbReference type="PROSITE" id="PS50935">
    <property type="entry name" value="SSB"/>
    <property type="match status" value="1"/>
</dbReference>